<sequence length="552" mass="59830">MTDHLARLCFEGLGSTGRYTPHAYTLRLQGVEQSTDHVVYLHEVHHATLNDVTAWGSALHVYARLPAAAGQAFVHLLDACRTTHESLATFASVRLAAARHGVLDGVLAAYPDYVGLYDTATRLVQEIPGPGRKQLAVSALARLCMQTPVLDTVDEVGLEAFRLADVPDADRPDSRWRWFVRQGPAALAAAAEAADRMLAERFGPAALATDGPDGDLYESTASVHDATWDAWEEAAYEHLRSLIGATGARTLDLNGHRESSEALISSVEAVHGDIGLRVPMSDEQRQDDAAVASSVLQQVRHDLAAGDRHRARLLERTPADLVDVLARRAVHGDRPALIVDARPVRRLAALYRWPDDTLPEPSGEPLVAVRAVVDHTENDTEDGTDPDKVVGHALVPEPDALPELAERWGGRGPLAACVSASCLVDTAWTRRWLEPLGALGPLFVLADVEPDRFVPAWVRDDRQVNALTITVEETGRRRAALLFTAGTAWWLVLAEDVTVALMVEYLGRRLGPRLSSDLAPFEPVRDAATAVIGHLLATESFVSFDALGSGHV</sequence>
<protein>
    <submittedName>
        <fullName evidence="1">Uncharacterized protein</fullName>
    </submittedName>
</protein>
<organism evidence="1 2">
    <name type="scientific">Actinacidiphila oryziradicis</name>
    <dbReference type="NCBI Taxonomy" id="2571141"/>
    <lineage>
        <taxon>Bacteria</taxon>
        <taxon>Bacillati</taxon>
        <taxon>Actinomycetota</taxon>
        <taxon>Actinomycetes</taxon>
        <taxon>Kitasatosporales</taxon>
        <taxon>Streptomycetaceae</taxon>
        <taxon>Actinacidiphila</taxon>
    </lineage>
</organism>
<keyword evidence="2" id="KW-1185">Reference proteome</keyword>
<proteinExistence type="predicted"/>
<dbReference type="EMBL" id="SUMC01000010">
    <property type="protein sequence ID" value="TKA11088.1"/>
    <property type="molecule type" value="Genomic_DNA"/>
</dbReference>
<dbReference type="Proteomes" id="UP000305778">
    <property type="component" value="Unassembled WGS sequence"/>
</dbReference>
<accession>A0A4U0SPB3</accession>
<gene>
    <name evidence="1" type="ORF">FCI23_14190</name>
</gene>
<comment type="caution">
    <text evidence="1">The sequence shown here is derived from an EMBL/GenBank/DDBJ whole genome shotgun (WGS) entry which is preliminary data.</text>
</comment>
<evidence type="ECO:0000313" key="2">
    <source>
        <dbReference type="Proteomes" id="UP000305778"/>
    </source>
</evidence>
<reference evidence="1 2" key="1">
    <citation type="submission" date="2019-04" db="EMBL/GenBank/DDBJ databases">
        <title>Streptomyces oryziradicis sp. nov., a novel actinomycete isolated from rhizosphere soil of rice (Oryza sativa L.).</title>
        <authorList>
            <person name="Li C."/>
        </authorList>
    </citation>
    <scope>NUCLEOTIDE SEQUENCE [LARGE SCALE GENOMIC DNA]</scope>
    <source>
        <strain evidence="1 2">NEAU-C40</strain>
    </source>
</reference>
<dbReference type="OrthoDB" id="5169332at2"/>
<dbReference type="RefSeq" id="WP_136723963.1">
    <property type="nucleotide sequence ID" value="NZ_SUMC01000010.1"/>
</dbReference>
<name>A0A4U0SPB3_9ACTN</name>
<dbReference type="AlphaFoldDB" id="A0A4U0SPB3"/>
<evidence type="ECO:0000313" key="1">
    <source>
        <dbReference type="EMBL" id="TKA11088.1"/>
    </source>
</evidence>